<dbReference type="STRING" id="240159.A0A4U5VUZ6"/>
<feature type="compositionally biased region" description="Basic and acidic residues" evidence="6">
    <location>
        <begin position="216"/>
        <end position="225"/>
    </location>
</feature>
<evidence type="ECO:0000313" key="8">
    <source>
        <dbReference type="Proteomes" id="UP000298787"/>
    </source>
</evidence>
<keyword evidence="8" id="KW-1185">Reference proteome</keyword>
<dbReference type="InterPro" id="IPR015926">
    <property type="entry name" value="Cytolysin/lectin"/>
</dbReference>
<keyword evidence="5" id="KW-0166">Nematocyst</keyword>
<organism evidence="7 8">
    <name type="scientific">Collichthys lucidus</name>
    <name type="common">Big head croaker</name>
    <name type="synonym">Sciaena lucida</name>
    <dbReference type="NCBI Taxonomy" id="240159"/>
    <lineage>
        <taxon>Eukaryota</taxon>
        <taxon>Metazoa</taxon>
        <taxon>Chordata</taxon>
        <taxon>Craniata</taxon>
        <taxon>Vertebrata</taxon>
        <taxon>Euteleostomi</taxon>
        <taxon>Actinopterygii</taxon>
        <taxon>Neopterygii</taxon>
        <taxon>Teleostei</taxon>
        <taxon>Neoteleostei</taxon>
        <taxon>Acanthomorphata</taxon>
        <taxon>Eupercaria</taxon>
        <taxon>Sciaenidae</taxon>
        <taxon>Collichthys</taxon>
    </lineage>
</organism>
<dbReference type="PANTHER" id="PTHR40388">
    <property type="entry name" value="BRYOPORIN"/>
    <property type="match status" value="1"/>
</dbReference>
<dbReference type="AlphaFoldDB" id="A0A4U5VUZ6"/>
<gene>
    <name evidence="7" type="ORF">D9C73_025607</name>
</gene>
<dbReference type="GO" id="GO:0046930">
    <property type="term" value="C:pore complex"/>
    <property type="evidence" value="ECO:0007669"/>
    <property type="project" value="InterPro"/>
</dbReference>
<dbReference type="GO" id="GO:0006812">
    <property type="term" value="P:monoatomic cation transport"/>
    <property type="evidence" value="ECO:0007669"/>
    <property type="project" value="InterPro"/>
</dbReference>
<protein>
    <submittedName>
        <fullName evidence="7">DELTA-sagatoxin-Srs1a</fullName>
    </submittedName>
</protein>
<dbReference type="EMBL" id="CM014100">
    <property type="protein sequence ID" value="TKS92191.1"/>
    <property type="molecule type" value="Genomic_DNA"/>
</dbReference>
<dbReference type="InterPro" id="IPR050677">
    <property type="entry name" value="Actinoporin_PFT"/>
</dbReference>
<evidence type="ECO:0000256" key="5">
    <source>
        <dbReference type="ARBA" id="ARBA00023331"/>
    </source>
</evidence>
<evidence type="ECO:0000313" key="7">
    <source>
        <dbReference type="EMBL" id="TKS92191.1"/>
    </source>
</evidence>
<dbReference type="GO" id="GO:0051715">
    <property type="term" value="P:cytolysis in another organism"/>
    <property type="evidence" value="ECO:0007669"/>
    <property type="project" value="InterPro"/>
</dbReference>
<dbReference type="GO" id="GO:0042151">
    <property type="term" value="C:nematocyst"/>
    <property type="evidence" value="ECO:0007669"/>
    <property type="project" value="UniProtKB-SubCell"/>
</dbReference>
<dbReference type="InterPro" id="IPR009104">
    <property type="entry name" value="Anemon_actinoporin-like"/>
</dbReference>
<dbReference type="Pfam" id="PF06369">
    <property type="entry name" value="Anemone_cytotox"/>
    <property type="match status" value="1"/>
</dbReference>
<evidence type="ECO:0000256" key="4">
    <source>
        <dbReference type="ARBA" id="ARBA00023298"/>
    </source>
</evidence>
<evidence type="ECO:0000256" key="2">
    <source>
        <dbReference type="ARBA" id="ARBA00004532"/>
    </source>
</evidence>
<dbReference type="Gene3D" id="2.60.270.20">
    <property type="entry name" value="Cytolysin/lectin"/>
    <property type="match status" value="1"/>
</dbReference>
<evidence type="ECO:0000256" key="3">
    <source>
        <dbReference type="ARBA" id="ARBA00022537"/>
    </source>
</evidence>
<dbReference type="PANTHER" id="PTHR40388:SF2">
    <property type="entry name" value="ACTINOPORIN-LIKE PROTEIN"/>
    <property type="match status" value="1"/>
</dbReference>
<keyword evidence="4" id="KW-0472">Membrane</keyword>
<evidence type="ECO:0000256" key="1">
    <source>
        <dbReference type="ARBA" id="ARBA00004175"/>
    </source>
</evidence>
<feature type="region of interest" description="Disordered" evidence="6">
    <location>
        <begin position="211"/>
        <end position="241"/>
    </location>
</feature>
<evidence type="ECO:0000256" key="6">
    <source>
        <dbReference type="SAM" id="MobiDB-lite"/>
    </source>
</evidence>
<accession>A0A4U5VUZ6</accession>
<dbReference type="GO" id="GO:0015267">
    <property type="term" value="F:channel activity"/>
    <property type="evidence" value="ECO:0007669"/>
    <property type="project" value="InterPro"/>
</dbReference>
<keyword evidence="3" id="KW-1052">Target cell membrane</keyword>
<dbReference type="Proteomes" id="UP000298787">
    <property type="component" value="Chromosome 23"/>
</dbReference>
<reference evidence="7 8" key="1">
    <citation type="submission" date="2019-01" db="EMBL/GenBank/DDBJ databases">
        <title>Genome Assembly of Collichthys lucidus.</title>
        <authorList>
            <person name="Cai M."/>
            <person name="Xiao S."/>
        </authorList>
    </citation>
    <scope>NUCLEOTIDE SEQUENCE [LARGE SCALE GENOMIC DNA]</scope>
    <source>
        <strain evidence="7">JT15FE1705JMU</strain>
        <tissue evidence="7">Muscle</tissue>
    </source>
</reference>
<dbReference type="SUPFAM" id="SSF63724">
    <property type="entry name" value="Cytolysin/lectin"/>
    <property type="match status" value="1"/>
</dbReference>
<name>A0A4U5VUZ6_COLLU</name>
<proteinExistence type="predicted"/>
<dbReference type="GO" id="GO:0046931">
    <property type="term" value="P:pore complex assembly"/>
    <property type="evidence" value="ECO:0007669"/>
    <property type="project" value="InterPro"/>
</dbReference>
<keyword evidence="4" id="KW-1053">Target membrane</keyword>
<sequence>MTESAEAVAADVTSKRSVTIEISNITNNYCLIEPKVYLDNGQTFNPPQPTVRPLKTEVCTFTKSSGKATGSIGVLTYDLFERSRNDYIETLAIMFSVPWDYNLYKNWFAVGIYKRGRNCDKDLFKEMYYEKNQQEHGFVREEANGSGITYVGNYLDIKATMCPMGNAIMKVEPKSPATLLSLSKEPAVDAQMPLPAVLPTTLPDLWDITSSAPTVKRPESPDRSSRAKTHHPATGDTAAPREYEQRGRIYLEYSRLAPSSITVSNSSPTASSQPTSVSAEIIEIEAHGIMFISAEMQVEASHDVTFPLWLISPRSCEAQVKKDSVLCQVNDEMKAQQWCRCKQAIVLGLEYEGEHRSKIRYFEDCEKRFQDFQELPSPFLVLSTTKLTMTGIKQMGVITRAKTMTGGGSLSSSVGQSLKNSEWILTNVSSTRELGHGIRRQSDISSVQRLRLLYKLQCGDRKCTGDYSDIDKY</sequence>
<dbReference type="GO" id="GO:0044218">
    <property type="term" value="C:other organism cell membrane"/>
    <property type="evidence" value="ECO:0007669"/>
    <property type="project" value="UniProtKB-KW"/>
</dbReference>
<comment type="subcellular location">
    <subcellularLocation>
        <location evidence="2">Nematocyst</location>
    </subcellularLocation>
    <subcellularLocation>
        <location evidence="1">Target cell membrane</location>
    </subcellularLocation>
</comment>